<protein>
    <submittedName>
        <fullName evidence="2">MarR family transcriptional regulator</fullName>
    </submittedName>
</protein>
<evidence type="ECO:0000259" key="1">
    <source>
        <dbReference type="PROSITE" id="PS50995"/>
    </source>
</evidence>
<dbReference type="InterPro" id="IPR036390">
    <property type="entry name" value="WH_DNA-bd_sf"/>
</dbReference>
<proteinExistence type="predicted"/>
<dbReference type="PRINTS" id="PR00598">
    <property type="entry name" value="HTHMARR"/>
</dbReference>
<evidence type="ECO:0000313" key="2">
    <source>
        <dbReference type="EMBL" id="MBD3940500.1"/>
    </source>
</evidence>
<keyword evidence="3" id="KW-1185">Reference proteome</keyword>
<dbReference type="InterPro" id="IPR036388">
    <property type="entry name" value="WH-like_DNA-bd_sf"/>
</dbReference>
<sequence>MNDSSRASAQSGDGAEALILASRALLGVIAKSLADTLHDVTLPQFRVLILLSASGPMRMGSVAARMGAHPSTFSRTVDRLVAAGWVEREINQDSRRETLLRLTPSARALVDGVTARRAAEISRILQNLTSEERLQVQKAMEVFASAAGEPSPADLLVLGL</sequence>
<dbReference type="PROSITE" id="PS50995">
    <property type="entry name" value="HTH_MARR_2"/>
    <property type="match status" value="1"/>
</dbReference>
<dbReference type="InterPro" id="IPR000835">
    <property type="entry name" value="HTH_MarR-typ"/>
</dbReference>
<dbReference type="InterPro" id="IPR039422">
    <property type="entry name" value="MarR/SlyA-like"/>
</dbReference>
<dbReference type="Proteomes" id="UP000598426">
    <property type="component" value="Unassembled WGS sequence"/>
</dbReference>
<reference evidence="2 3" key="1">
    <citation type="submission" date="2020-09" db="EMBL/GenBank/DDBJ databases">
        <title>Isolation and identification of active actinomycetes.</title>
        <authorList>
            <person name="Li X."/>
        </authorList>
    </citation>
    <scope>NUCLEOTIDE SEQUENCE [LARGE SCALE GENOMIC DNA]</scope>
    <source>
        <strain evidence="2 3">NEAU-LLC</strain>
    </source>
</reference>
<dbReference type="EMBL" id="JACXZS010000001">
    <property type="protein sequence ID" value="MBD3940500.1"/>
    <property type="molecule type" value="Genomic_DNA"/>
</dbReference>
<name>A0ABR8NII7_9MICO</name>
<dbReference type="PANTHER" id="PTHR33164:SF94">
    <property type="entry name" value="TRANSCRIPTIONAL REGULATORY PROTEIN-RELATED"/>
    <property type="match status" value="1"/>
</dbReference>
<dbReference type="SUPFAM" id="SSF46785">
    <property type="entry name" value="Winged helix' DNA-binding domain"/>
    <property type="match status" value="1"/>
</dbReference>
<dbReference type="Pfam" id="PF01047">
    <property type="entry name" value="MarR"/>
    <property type="match status" value="1"/>
</dbReference>
<accession>A0ABR8NII7</accession>
<dbReference type="RefSeq" id="WP_191170114.1">
    <property type="nucleotide sequence ID" value="NZ_JACXZS010000001.1"/>
</dbReference>
<dbReference type="PANTHER" id="PTHR33164">
    <property type="entry name" value="TRANSCRIPTIONAL REGULATOR, MARR FAMILY"/>
    <property type="match status" value="1"/>
</dbReference>
<dbReference type="Gene3D" id="1.10.10.10">
    <property type="entry name" value="Winged helix-like DNA-binding domain superfamily/Winged helix DNA-binding domain"/>
    <property type="match status" value="1"/>
</dbReference>
<evidence type="ECO:0000313" key="3">
    <source>
        <dbReference type="Proteomes" id="UP000598426"/>
    </source>
</evidence>
<dbReference type="SMART" id="SM00347">
    <property type="entry name" value="HTH_MARR"/>
    <property type="match status" value="1"/>
</dbReference>
<comment type="caution">
    <text evidence="2">The sequence shown here is derived from an EMBL/GenBank/DDBJ whole genome shotgun (WGS) entry which is preliminary data.</text>
</comment>
<feature type="domain" description="HTH marR-type" evidence="1">
    <location>
        <begin position="11"/>
        <end position="145"/>
    </location>
</feature>
<organism evidence="2 3">
    <name type="scientific">Microbacterium helvum</name>
    <dbReference type="NCBI Taxonomy" id="2773713"/>
    <lineage>
        <taxon>Bacteria</taxon>
        <taxon>Bacillati</taxon>
        <taxon>Actinomycetota</taxon>
        <taxon>Actinomycetes</taxon>
        <taxon>Micrococcales</taxon>
        <taxon>Microbacteriaceae</taxon>
        <taxon>Microbacterium</taxon>
    </lineage>
</organism>
<gene>
    <name evidence="2" type="ORF">IF188_02145</name>
</gene>